<reference evidence="2" key="1">
    <citation type="submission" date="2016-01" db="EMBL/GenBank/DDBJ databases">
        <authorList>
            <person name="Mitreva M."/>
            <person name="Pepin K.H."/>
            <person name="Mihindukulasuriya K.A."/>
            <person name="Fulton R."/>
            <person name="Fronick C."/>
            <person name="O'Laughlin M."/>
            <person name="Miner T."/>
            <person name="Herter B."/>
            <person name="Rosa B.A."/>
            <person name="Cordes M."/>
            <person name="Tomlinson C."/>
            <person name="Wollam A."/>
            <person name="Palsikar V.B."/>
            <person name="Mardis E.R."/>
            <person name="Wilson R.K."/>
        </authorList>
    </citation>
    <scope>NUCLEOTIDE SEQUENCE [LARGE SCALE GENOMIC DNA]</scope>
    <source>
        <strain evidence="2">KA00683</strain>
    </source>
</reference>
<evidence type="ECO:0000313" key="1">
    <source>
        <dbReference type="EMBL" id="KXB73484.1"/>
    </source>
</evidence>
<organism evidence="1 2">
    <name type="scientific">Porphyromonas somerae</name>
    <dbReference type="NCBI Taxonomy" id="322095"/>
    <lineage>
        <taxon>Bacteria</taxon>
        <taxon>Pseudomonadati</taxon>
        <taxon>Bacteroidota</taxon>
        <taxon>Bacteroidia</taxon>
        <taxon>Bacteroidales</taxon>
        <taxon>Porphyromonadaceae</taxon>
        <taxon>Porphyromonas</taxon>
    </lineage>
</organism>
<gene>
    <name evidence="1" type="ORF">HMPREF3185_02009</name>
</gene>
<evidence type="ECO:0000313" key="2">
    <source>
        <dbReference type="Proteomes" id="UP000070224"/>
    </source>
</evidence>
<keyword evidence="2" id="KW-1185">Reference proteome</keyword>
<accession>A0A134B0M1</accession>
<dbReference type="OrthoDB" id="1151565at2"/>
<dbReference type="InterPro" id="IPR024363">
    <property type="entry name" value="DUF3853"/>
</dbReference>
<proteinExistence type="predicted"/>
<protein>
    <recommendedName>
        <fullName evidence="3">DUF3853 family protein</fullName>
    </recommendedName>
</protein>
<name>A0A134B0M1_9PORP</name>
<evidence type="ECO:0008006" key="3">
    <source>
        <dbReference type="Google" id="ProtNLM"/>
    </source>
</evidence>
<dbReference type="RefSeq" id="WP_009432097.1">
    <property type="nucleotide sequence ID" value="NZ_KQ960465.1"/>
</dbReference>
<dbReference type="EMBL" id="LSDK01000138">
    <property type="protein sequence ID" value="KXB73484.1"/>
    <property type="molecule type" value="Genomic_DNA"/>
</dbReference>
<dbReference type="Pfam" id="PF12964">
    <property type="entry name" value="DUF3853"/>
    <property type="match status" value="1"/>
</dbReference>
<dbReference type="AlphaFoldDB" id="A0A134B0M1"/>
<dbReference type="Proteomes" id="UP000070224">
    <property type="component" value="Unassembled WGS sequence"/>
</dbReference>
<sequence length="103" mass="11455">MTLHELLEKPVWQMTGEELLFLTQQKVMQPEGAESEMSSAKEERHFVYGLSGLARLFGCSLPTANRIKQSGKIDRAITQVGRKIIVDADLALELAGRKSGGRR</sequence>
<dbReference type="PATRIC" id="fig|322095.3.peg.1981"/>
<dbReference type="STRING" id="322095.HMPREF3185_02009"/>
<comment type="caution">
    <text evidence="1">The sequence shown here is derived from an EMBL/GenBank/DDBJ whole genome shotgun (WGS) entry which is preliminary data.</text>
</comment>